<feature type="domain" description="Helicase ATP-binding" evidence="4">
    <location>
        <begin position="23"/>
        <end position="202"/>
    </location>
</feature>
<evidence type="ECO:0000256" key="2">
    <source>
        <dbReference type="ARBA" id="ARBA00022840"/>
    </source>
</evidence>
<feature type="compositionally biased region" description="Basic and acidic residues" evidence="3">
    <location>
        <begin position="209"/>
        <end position="234"/>
    </location>
</feature>
<dbReference type="GO" id="GO:0016887">
    <property type="term" value="F:ATP hydrolysis activity"/>
    <property type="evidence" value="ECO:0007669"/>
    <property type="project" value="TreeGrafter"/>
</dbReference>
<evidence type="ECO:0000313" key="6">
    <source>
        <dbReference type="EMBL" id="THJ74723.1"/>
    </source>
</evidence>
<dbReference type="InterPro" id="IPR052511">
    <property type="entry name" value="ATP-dep_Helicase"/>
</dbReference>
<dbReference type="PROSITE" id="PS51194">
    <property type="entry name" value="HELICASE_CTER"/>
    <property type="match status" value="1"/>
</dbReference>
<evidence type="ECO:0000256" key="1">
    <source>
        <dbReference type="ARBA" id="ARBA00022741"/>
    </source>
</evidence>
<name>A0A4S5ERD6_9ACTN</name>
<dbReference type="PANTHER" id="PTHR47962:SF5">
    <property type="entry name" value="ATP-DEPENDENT HELICASE LHR-RELATED"/>
    <property type="match status" value="1"/>
</dbReference>
<proteinExistence type="predicted"/>
<dbReference type="PROSITE" id="PS51192">
    <property type="entry name" value="HELICASE_ATP_BIND_1"/>
    <property type="match status" value="1"/>
</dbReference>
<accession>A0A4S5ERD6</accession>
<dbReference type="SMART" id="SM00487">
    <property type="entry name" value="DEXDc"/>
    <property type="match status" value="1"/>
</dbReference>
<dbReference type="EMBL" id="SSXH01000188">
    <property type="protein sequence ID" value="THJ74723.1"/>
    <property type="molecule type" value="Genomic_DNA"/>
</dbReference>
<protein>
    <submittedName>
        <fullName evidence="6">DEAD/DEAH box helicase</fullName>
    </submittedName>
</protein>
<sequence>MVLHHIVNTLQWPGLRAWQQAAIRPLLGGGDALLLAPTAGGKTEAAMFPLLSRMAAGSWQGTSLLYVCPLKALLNNLAPRLAGYAGWLGRAGAVWHGDVATSRRRAILRDRPDILLTTPESLESMLVSRTVDHRSFLGDVRAVVVDEVHAFAGDDRGWHLLAVLERLAVVAGRDLQRVGLSATVGNPAELLRWLQGSAAGRRPASLIAPDDRPTALDDRPTALDDRRPGARTEDGAAPPSAAPPGDVEVDYVGSVHNAAKVIGLLHRGAKRLVFCDSKKLVEELGQALRAAGVTTYLSHASLSADERRRSEQAFAESRDCVIVATSTLELGIDVGGLDHVIQINAPGTVASFLQRLGRTGRRPGSRRNCLFLTLDDDGLARAAALLLLWARNWVEPVVPPPEPRHIVAQQVLALTLQEGRVGDRLWASGWRGLPPFDRTAEPIVRYLADAGFLDVDDGMLFIGTEAQRRFGFRHFSDLLAVFTAAPQFTVFAGRQEIGSTDPALLSDQVDGPRLLLLAGRSWRVNHIDWNRRRCFVEPVDTTGGRARWLAAPSAGAGALSFPLMRAVRDVLLGADPPVKTTSRAAERLARLREEYLDRVHLGGTVIRRERTGDVHWWTWAGRRANATLIATLGDLADLRGRAADDQIRLRSDLTAASWRAATGDLAERLCLPEVDGEALAGLKFNAALPPRLAEATLAARLADLDGAAAVLSDPVRFVVR</sequence>
<dbReference type="GO" id="GO:0003677">
    <property type="term" value="F:DNA binding"/>
    <property type="evidence" value="ECO:0007669"/>
    <property type="project" value="TreeGrafter"/>
</dbReference>
<dbReference type="Pfam" id="PF00270">
    <property type="entry name" value="DEAD"/>
    <property type="match status" value="1"/>
</dbReference>
<dbReference type="Proteomes" id="UP000305282">
    <property type="component" value="Unassembled WGS sequence"/>
</dbReference>
<dbReference type="GO" id="GO:0005524">
    <property type="term" value="F:ATP binding"/>
    <property type="evidence" value="ECO:0007669"/>
    <property type="project" value="UniProtKB-KW"/>
</dbReference>
<dbReference type="SUPFAM" id="SSF52540">
    <property type="entry name" value="P-loop containing nucleoside triphosphate hydrolases"/>
    <property type="match status" value="1"/>
</dbReference>
<evidence type="ECO:0000259" key="4">
    <source>
        <dbReference type="PROSITE" id="PS51192"/>
    </source>
</evidence>
<keyword evidence="6" id="KW-0378">Hydrolase</keyword>
<keyword evidence="7" id="KW-1185">Reference proteome</keyword>
<dbReference type="PANTHER" id="PTHR47962">
    <property type="entry name" value="ATP-DEPENDENT HELICASE LHR-RELATED-RELATED"/>
    <property type="match status" value="1"/>
</dbReference>
<keyword evidence="2" id="KW-0067">ATP-binding</keyword>
<dbReference type="InterPro" id="IPR027417">
    <property type="entry name" value="P-loop_NTPase"/>
</dbReference>
<keyword evidence="6" id="KW-0347">Helicase</keyword>
<organism evidence="6 7">
    <name type="scientific">Candidatus Frankia alpina</name>
    <dbReference type="NCBI Taxonomy" id="2699483"/>
    <lineage>
        <taxon>Bacteria</taxon>
        <taxon>Bacillati</taxon>
        <taxon>Actinomycetota</taxon>
        <taxon>Actinomycetes</taxon>
        <taxon>Frankiales</taxon>
        <taxon>Frankiaceae</taxon>
        <taxon>Frankia</taxon>
    </lineage>
</organism>
<dbReference type="SMART" id="SM00490">
    <property type="entry name" value="HELICc"/>
    <property type="match status" value="1"/>
</dbReference>
<dbReference type="OrthoDB" id="9815222at2"/>
<comment type="caution">
    <text evidence="6">The sequence shown here is derived from an EMBL/GenBank/DDBJ whole genome shotgun (WGS) entry which is preliminary data.</text>
</comment>
<dbReference type="InterPro" id="IPR001650">
    <property type="entry name" value="Helicase_C-like"/>
</dbReference>
<evidence type="ECO:0000256" key="3">
    <source>
        <dbReference type="SAM" id="MobiDB-lite"/>
    </source>
</evidence>
<feature type="region of interest" description="Disordered" evidence="3">
    <location>
        <begin position="203"/>
        <end position="245"/>
    </location>
</feature>
<dbReference type="InterPro" id="IPR011545">
    <property type="entry name" value="DEAD/DEAH_box_helicase_dom"/>
</dbReference>
<gene>
    <name evidence="6" type="ORF">E7Y31_09750</name>
</gene>
<evidence type="ECO:0000313" key="7">
    <source>
        <dbReference type="Proteomes" id="UP000305282"/>
    </source>
</evidence>
<dbReference type="Gene3D" id="3.40.50.300">
    <property type="entry name" value="P-loop containing nucleotide triphosphate hydrolases"/>
    <property type="match status" value="2"/>
</dbReference>
<dbReference type="AlphaFoldDB" id="A0A4S5ERD6"/>
<keyword evidence="1" id="KW-0547">Nucleotide-binding</keyword>
<reference evidence="6 7" key="1">
    <citation type="submission" date="2019-04" db="EMBL/GenBank/DDBJ databases">
        <title>Draft genome sequences for three unisolated Alnus-infective Frankia Sp+ strains, AgTrS, AiOr and AvVan, the first sequenced Frankia strains able to sporulate in-planta.</title>
        <authorList>
            <person name="Bethencourt L."/>
            <person name="Vautrin F."/>
            <person name="Taib N."/>
            <person name="Dubost A."/>
            <person name="Castro-Garcia L."/>
            <person name="Imbaud O."/>
            <person name="Abrouk D."/>
            <person name="Fournier P."/>
            <person name="Briolay J."/>
            <person name="Nguyen A."/>
            <person name="Normand P."/>
            <person name="Fernandez M.P."/>
            <person name="Brochier-Armanet C."/>
            <person name="Herrera-Belaroussi A."/>
        </authorList>
    </citation>
    <scope>NUCLEOTIDE SEQUENCE [LARGE SCALE GENOMIC DNA]</scope>
    <source>
        <strain evidence="6 7">AvVan</strain>
    </source>
</reference>
<dbReference type="GO" id="GO:0004386">
    <property type="term" value="F:helicase activity"/>
    <property type="evidence" value="ECO:0007669"/>
    <property type="project" value="UniProtKB-KW"/>
</dbReference>
<dbReference type="InterPro" id="IPR014001">
    <property type="entry name" value="Helicase_ATP-bd"/>
</dbReference>
<dbReference type="Pfam" id="PF00271">
    <property type="entry name" value="Helicase_C"/>
    <property type="match status" value="1"/>
</dbReference>
<evidence type="ECO:0000259" key="5">
    <source>
        <dbReference type="PROSITE" id="PS51194"/>
    </source>
</evidence>
<feature type="domain" description="Helicase C-terminal" evidence="5">
    <location>
        <begin position="257"/>
        <end position="405"/>
    </location>
</feature>